<protein>
    <submittedName>
        <fullName evidence="1">Uncharacterized protein</fullName>
    </submittedName>
</protein>
<dbReference type="Proteomes" id="UP000594638">
    <property type="component" value="Unassembled WGS sequence"/>
</dbReference>
<comment type="caution">
    <text evidence="1">The sequence shown here is derived from an EMBL/GenBank/DDBJ whole genome shotgun (WGS) entry which is preliminary data.</text>
</comment>
<evidence type="ECO:0000313" key="1">
    <source>
        <dbReference type="EMBL" id="CAA2953430.1"/>
    </source>
</evidence>
<gene>
    <name evidence="1" type="ORF">OLEA9_A093429</name>
</gene>
<keyword evidence="2" id="KW-1185">Reference proteome</keyword>
<sequence length="70" mass="7604">MSSTTPSVIPNSQELAESLEILTVRDENDAGDGDAARLERSSNFSTLPEVSSVGGKRWVGREVLIWAKWG</sequence>
<proteinExistence type="predicted"/>
<reference evidence="1 2" key="1">
    <citation type="submission" date="2019-12" db="EMBL/GenBank/DDBJ databases">
        <authorList>
            <person name="Alioto T."/>
            <person name="Alioto T."/>
            <person name="Gomez Garrido J."/>
        </authorList>
    </citation>
    <scope>NUCLEOTIDE SEQUENCE [LARGE SCALE GENOMIC DNA]</scope>
</reference>
<accession>A0A8S0PPW2</accession>
<name>A0A8S0PPW2_OLEEU</name>
<evidence type="ECO:0000313" key="2">
    <source>
        <dbReference type="Proteomes" id="UP000594638"/>
    </source>
</evidence>
<dbReference type="AlphaFoldDB" id="A0A8S0PPW2"/>
<organism evidence="1 2">
    <name type="scientific">Olea europaea subsp. europaea</name>
    <dbReference type="NCBI Taxonomy" id="158383"/>
    <lineage>
        <taxon>Eukaryota</taxon>
        <taxon>Viridiplantae</taxon>
        <taxon>Streptophyta</taxon>
        <taxon>Embryophyta</taxon>
        <taxon>Tracheophyta</taxon>
        <taxon>Spermatophyta</taxon>
        <taxon>Magnoliopsida</taxon>
        <taxon>eudicotyledons</taxon>
        <taxon>Gunneridae</taxon>
        <taxon>Pentapetalae</taxon>
        <taxon>asterids</taxon>
        <taxon>lamiids</taxon>
        <taxon>Lamiales</taxon>
        <taxon>Oleaceae</taxon>
        <taxon>Oleeae</taxon>
        <taxon>Olea</taxon>
    </lineage>
</organism>
<dbReference type="EMBL" id="CACTIH010000091">
    <property type="protein sequence ID" value="CAA2953430.1"/>
    <property type="molecule type" value="Genomic_DNA"/>
</dbReference>
<dbReference type="Gramene" id="OE9A093429T1">
    <property type="protein sequence ID" value="OE9A093429C1"/>
    <property type="gene ID" value="OE9A093429"/>
</dbReference>